<dbReference type="InterPro" id="IPR008919">
    <property type="entry name" value="Retrov_capsid_N"/>
</dbReference>
<evidence type="ECO:0000313" key="7">
    <source>
        <dbReference type="EMBL" id="NXK79094.1"/>
    </source>
</evidence>
<dbReference type="GO" id="GO:0016032">
    <property type="term" value="P:viral process"/>
    <property type="evidence" value="ECO:0007669"/>
    <property type="project" value="InterPro"/>
</dbReference>
<evidence type="ECO:0000313" key="8">
    <source>
        <dbReference type="Proteomes" id="UP000531168"/>
    </source>
</evidence>
<name>A0A7L0MDS3_9PSIT</name>
<sequence>MDRQVAYNLFTSFLEKRNLRDINLKKEVPELLAYGYAKGLFVNPHTVHDLNEWRKFGDVLWEAVLEVDKTAKKLGKVWRTVHNALLQYAAEHKAAEKAAEAHRKNRDYGQTGPPEGEPLAPAVTSIRIPCARDVQEKEEIEPTAPPIEEEDKGSECPRPLPSMSNPIPGVPNDLREEMAKQRREVWATLAREAAQRGDDDVLEVASQLACPVIYSPVYDQQGQQVANQGEYSILDWKLLSQLRATVSQFGIKSEPTRQVLDYIFNTMLLLPSDLRGIVRLIFTQHQQLLFNAHWQALVNESVAANRVPGDPLQGVTADELMGLGPYLRTEAQILIGADKVREAMRLVRAAIDRVKEPGGMPAYMGIKQGREESFGSFIDRAADAITRAGVPDYMKGALLKQCALQNSTSATQRVLSTLGANWSIEEALERMAMQPTGAQAFLVEAIRNLGLGIQRQAESTQNQVLAALAPLRTSATVTAGKQRTLLRCYRCGQKGHIRRECQAKGVWCQSCQSPTHNTTACMWRSGNGKRSAKSSRAPTQIAAVTSAPPTVFNQQQQAASGSTWQHQ</sequence>
<dbReference type="InterPro" id="IPR008916">
    <property type="entry name" value="Retrov_capsid_C"/>
</dbReference>
<dbReference type="InterPro" id="IPR050195">
    <property type="entry name" value="Primate_lentivir_Gag_pol-like"/>
</dbReference>
<dbReference type="SUPFAM" id="SSF47943">
    <property type="entry name" value="Retrovirus capsid protein, N-terminal core domain"/>
    <property type="match status" value="1"/>
</dbReference>
<evidence type="ECO:0000259" key="6">
    <source>
        <dbReference type="PROSITE" id="PS50158"/>
    </source>
</evidence>
<dbReference type="Pfam" id="PF19317">
    <property type="entry name" value="Gag_p24_C"/>
    <property type="match status" value="1"/>
</dbReference>
<dbReference type="SMART" id="SM00343">
    <property type="entry name" value="ZnF_C2HC"/>
    <property type="match status" value="1"/>
</dbReference>
<dbReference type="Gene3D" id="4.10.60.10">
    <property type="entry name" value="Zinc finger, CCHC-type"/>
    <property type="match status" value="1"/>
</dbReference>
<accession>A0A7L0MDS3</accession>
<organism evidence="7 8">
    <name type="scientific">Amazona guildingii</name>
    <dbReference type="NCBI Taxonomy" id="175529"/>
    <lineage>
        <taxon>Eukaryota</taxon>
        <taxon>Metazoa</taxon>
        <taxon>Chordata</taxon>
        <taxon>Craniata</taxon>
        <taxon>Vertebrata</taxon>
        <taxon>Euteleostomi</taxon>
        <taxon>Archelosauria</taxon>
        <taxon>Archosauria</taxon>
        <taxon>Dinosauria</taxon>
        <taxon>Saurischia</taxon>
        <taxon>Theropoda</taxon>
        <taxon>Coelurosauria</taxon>
        <taxon>Aves</taxon>
        <taxon>Neognathae</taxon>
        <taxon>Neoaves</taxon>
        <taxon>Telluraves</taxon>
        <taxon>Australaves</taxon>
        <taxon>Psittaciformes</taxon>
        <taxon>Psittacidae</taxon>
        <taxon>Amazona</taxon>
    </lineage>
</organism>
<dbReference type="InterPro" id="IPR036875">
    <property type="entry name" value="Znf_CCHC_sf"/>
</dbReference>
<dbReference type="Pfam" id="PF00607">
    <property type="entry name" value="Gag_p24"/>
    <property type="match status" value="1"/>
</dbReference>
<dbReference type="EMBL" id="VXAR01008740">
    <property type="protein sequence ID" value="NXK79094.1"/>
    <property type="molecule type" value="Genomic_DNA"/>
</dbReference>
<dbReference type="InterPro" id="IPR045345">
    <property type="entry name" value="Gag_p24_C"/>
</dbReference>
<comment type="caution">
    <text evidence="7">The sequence shown here is derived from an EMBL/GenBank/DDBJ whole genome shotgun (WGS) entry which is preliminary data.</text>
</comment>
<dbReference type="Pfam" id="PF00098">
    <property type="entry name" value="zf-CCHC"/>
    <property type="match status" value="1"/>
</dbReference>
<evidence type="ECO:0000256" key="4">
    <source>
        <dbReference type="PROSITE-ProRule" id="PRU00047"/>
    </source>
</evidence>
<evidence type="ECO:0000256" key="2">
    <source>
        <dbReference type="ARBA" id="ARBA00022771"/>
    </source>
</evidence>
<dbReference type="AlphaFoldDB" id="A0A7L0MDS3"/>
<evidence type="ECO:0000256" key="5">
    <source>
        <dbReference type="SAM" id="MobiDB-lite"/>
    </source>
</evidence>
<reference evidence="7 8" key="1">
    <citation type="submission" date="2019-09" db="EMBL/GenBank/DDBJ databases">
        <title>Bird 10,000 Genomes (B10K) Project - Family phase.</title>
        <authorList>
            <person name="Zhang G."/>
        </authorList>
    </citation>
    <scope>NUCLEOTIDE SEQUENCE [LARGE SCALE GENOMIC DNA]</scope>
    <source>
        <strain evidence="7">B10K-DU-001-46</strain>
        <tissue evidence="7">Muscle</tissue>
    </source>
</reference>
<keyword evidence="2 4" id="KW-0863">Zinc-finger</keyword>
<gene>
    <name evidence="7" type="primary">Ervk7_1</name>
    <name evidence="7" type="ORF">AMAGUI_R07045</name>
</gene>
<dbReference type="GO" id="GO:0008270">
    <property type="term" value="F:zinc ion binding"/>
    <property type="evidence" value="ECO:0007669"/>
    <property type="project" value="UniProtKB-KW"/>
</dbReference>
<feature type="region of interest" description="Disordered" evidence="5">
    <location>
        <begin position="97"/>
        <end position="121"/>
    </location>
</feature>
<dbReference type="GO" id="GO:0003676">
    <property type="term" value="F:nucleic acid binding"/>
    <property type="evidence" value="ECO:0007669"/>
    <property type="project" value="InterPro"/>
</dbReference>
<keyword evidence="3" id="KW-0862">Zinc</keyword>
<keyword evidence="8" id="KW-1185">Reference proteome</keyword>
<evidence type="ECO:0000256" key="3">
    <source>
        <dbReference type="ARBA" id="ARBA00022833"/>
    </source>
</evidence>
<dbReference type="PANTHER" id="PTHR40389">
    <property type="entry name" value="ENDOGENOUS RETROVIRUS GROUP K MEMBER 24 GAG POLYPROTEIN-RELATED"/>
    <property type="match status" value="1"/>
</dbReference>
<feature type="region of interest" description="Disordered" evidence="5">
    <location>
        <begin position="138"/>
        <end position="170"/>
    </location>
</feature>
<evidence type="ECO:0000256" key="1">
    <source>
        <dbReference type="ARBA" id="ARBA00022723"/>
    </source>
</evidence>
<dbReference type="SUPFAM" id="SSF47353">
    <property type="entry name" value="Retrovirus capsid dimerization domain-like"/>
    <property type="match status" value="1"/>
</dbReference>
<dbReference type="Gene3D" id="1.10.375.10">
    <property type="entry name" value="Human Immunodeficiency Virus Type 1 Capsid Protein"/>
    <property type="match status" value="1"/>
</dbReference>
<dbReference type="Gene3D" id="1.10.1200.30">
    <property type="match status" value="1"/>
</dbReference>
<dbReference type="SUPFAM" id="SSF57756">
    <property type="entry name" value="Retrovirus zinc finger-like domains"/>
    <property type="match status" value="1"/>
</dbReference>
<dbReference type="Proteomes" id="UP000531168">
    <property type="component" value="Unassembled WGS sequence"/>
</dbReference>
<dbReference type="PANTHER" id="PTHR40389:SF3">
    <property type="entry name" value="IGE-BINDING PROTEIN"/>
    <property type="match status" value="1"/>
</dbReference>
<dbReference type="PROSITE" id="PS50158">
    <property type="entry name" value="ZF_CCHC"/>
    <property type="match status" value="1"/>
</dbReference>
<protein>
    <submittedName>
        <fullName evidence="7">GAK7 protein</fullName>
    </submittedName>
</protein>
<feature type="non-terminal residue" evidence="7">
    <location>
        <position position="1"/>
    </location>
</feature>
<feature type="domain" description="CCHC-type" evidence="6">
    <location>
        <begin position="487"/>
        <end position="501"/>
    </location>
</feature>
<keyword evidence="1" id="KW-0479">Metal-binding</keyword>
<feature type="non-terminal residue" evidence="7">
    <location>
        <position position="567"/>
    </location>
</feature>
<feature type="region of interest" description="Disordered" evidence="5">
    <location>
        <begin position="547"/>
        <end position="567"/>
    </location>
</feature>
<feature type="compositionally biased region" description="Acidic residues" evidence="5">
    <location>
        <begin position="138"/>
        <end position="152"/>
    </location>
</feature>
<dbReference type="InterPro" id="IPR001878">
    <property type="entry name" value="Znf_CCHC"/>
</dbReference>
<proteinExistence type="predicted"/>